<gene>
    <name evidence="2" type="ORF">GCM10011309_06010</name>
</gene>
<keyword evidence="3" id="KW-1185">Reference proteome</keyword>
<organism evidence="2 3">
    <name type="scientific">Litorimonas cladophorae</name>
    <dbReference type="NCBI Taxonomy" id="1220491"/>
    <lineage>
        <taxon>Bacteria</taxon>
        <taxon>Pseudomonadati</taxon>
        <taxon>Pseudomonadota</taxon>
        <taxon>Alphaproteobacteria</taxon>
        <taxon>Maricaulales</taxon>
        <taxon>Robiginitomaculaceae</taxon>
    </lineage>
</organism>
<evidence type="ECO:0000313" key="3">
    <source>
        <dbReference type="Proteomes" id="UP000600865"/>
    </source>
</evidence>
<evidence type="ECO:0000313" key="2">
    <source>
        <dbReference type="EMBL" id="GGX59205.1"/>
    </source>
</evidence>
<dbReference type="AlphaFoldDB" id="A0A918KEU0"/>
<reference evidence="2 3" key="1">
    <citation type="journal article" date="2014" name="Int. J. Syst. Evol. Microbiol.">
        <title>Complete genome sequence of Corynebacterium casei LMG S-19264T (=DSM 44701T), isolated from a smear-ripened cheese.</title>
        <authorList>
            <consortium name="US DOE Joint Genome Institute (JGI-PGF)"/>
            <person name="Walter F."/>
            <person name="Albersmeier A."/>
            <person name="Kalinowski J."/>
            <person name="Ruckert C."/>
        </authorList>
    </citation>
    <scope>NUCLEOTIDE SEQUENCE [LARGE SCALE GENOMIC DNA]</scope>
    <source>
        <strain evidence="2 3">KCTC 23968</strain>
    </source>
</reference>
<dbReference type="SUPFAM" id="SSF46785">
    <property type="entry name" value="Winged helix' DNA-binding domain"/>
    <property type="match status" value="1"/>
</dbReference>
<comment type="caution">
    <text evidence="2">The sequence shown here is derived from an EMBL/GenBank/DDBJ whole genome shotgun (WGS) entry which is preliminary data.</text>
</comment>
<dbReference type="PANTHER" id="PTHR33221:SF5">
    <property type="entry name" value="HTH-TYPE TRANSCRIPTIONAL REGULATOR ISCR"/>
    <property type="match status" value="1"/>
</dbReference>
<protein>
    <submittedName>
        <fullName evidence="2">Rrf2 family transcriptional regulator</fullName>
    </submittedName>
</protein>
<dbReference type="PROSITE" id="PS51197">
    <property type="entry name" value="HTH_RRF2_2"/>
    <property type="match status" value="1"/>
</dbReference>
<dbReference type="NCBIfam" id="TIGR00738">
    <property type="entry name" value="rrf2_super"/>
    <property type="match status" value="1"/>
</dbReference>
<dbReference type="PANTHER" id="PTHR33221">
    <property type="entry name" value="WINGED HELIX-TURN-HELIX TRANSCRIPTIONAL REGULATOR, RRF2 FAMILY"/>
    <property type="match status" value="1"/>
</dbReference>
<dbReference type="Proteomes" id="UP000600865">
    <property type="component" value="Unassembled WGS sequence"/>
</dbReference>
<evidence type="ECO:0000256" key="1">
    <source>
        <dbReference type="ARBA" id="ARBA00023125"/>
    </source>
</evidence>
<dbReference type="EMBL" id="BMYV01000001">
    <property type="protein sequence ID" value="GGX59205.1"/>
    <property type="molecule type" value="Genomic_DNA"/>
</dbReference>
<proteinExistence type="predicted"/>
<keyword evidence="1" id="KW-0238">DNA-binding</keyword>
<dbReference type="PROSITE" id="PS01332">
    <property type="entry name" value="HTH_RRF2_1"/>
    <property type="match status" value="1"/>
</dbReference>
<sequence>MAVADLAAQGEGACESLSAIGARQAISVTFLEQIFAKLRKAGYVESVRGAQGGYSLARSAHLISLDGVIRAVDAAPKAHGCTPESKIACTGRTDRCLTHDLWGALETHIEGFLSSISVQDVVDGRLPILEAAE</sequence>
<dbReference type="InterPro" id="IPR036388">
    <property type="entry name" value="WH-like_DNA-bd_sf"/>
</dbReference>
<dbReference type="InterPro" id="IPR036390">
    <property type="entry name" value="WH_DNA-bd_sf"/>
</dbReference>
<accession>A0A918KEU0</accession>
<dbReference type="GO" id="GO:0005829">
    <property type="term" value="C:cytosol"/>
    <property type="evidence" value="ECO:0007669"/>
    <property type="project" value="TreeGrafter"/>
</dbReference>
<dbReference type="InterPro" id="IPR000944">
    <property type="entry name" value="Tscrpt_reg_Rrf2"/>
</dbReference>
<name>A0A918KEU0_9PROT</name>
<dbReference type="GO" id="GO:0003677">
    <property type="term" value="F:DNA binding"/>
    <property type="evidence" value="ECO:0007669"/>
    <property type="project" value="UniProtKB-KW"/>
</dbReference>
<dbReference type="GO" id="GO:0003700">
    <property type="term" value="F:DNA-binding transcription factor activity"/>
    <property type="evidence" value="ECO:0007669"/>
    <property type="project" value="TreeGrafter"/>
</dbReference>
<dbReference type="Gene3D" id="1.10.10.10">
    <property type="entry name" value="Winged helix-like DNA-binding domain superfamily/Winged helix DNA-binding domain"/>
    <property type="match status" value="1"/>
</dbReference>
<dbReference type="Pfam" id="PF02082">
    <property type="entry name" value="Rrf2"/>
    <property type="match status" value="1"/>
</dbReference>
<dbReference type="InterPro" id="IPR030489">
    <property type="entry name" value="TR_Rrf2-type_CS"/>
</dbReference>